<dbReference type="OrthoDB" id="432528at2759"/>
<keyword evidence="3" id="KW-1133">Transmembrane helix</keyword>
<dbReference type="PANTHER" id="PTHR46093:SF18">
    <property type="entry name" value="FIBRONECTIN TYPE-III DOMAIN-CONTAINING PROTEIN"/>
    <property type="match status" value="1"/>
</dbReference>
<dbReference type="PANTHER" id="PTHR46093">
    <property type="entry name" value="ACYL-COA-BINDING DOMAIN-CONTAINING PROTEIN 5"/>
    <property type="match status" value="1"/>
</dbReference>
<dbReference type="InterPro" id="IPR015915">
    <property type="entry name" value="Kelch-typ_b-propeller"/>
</dbReference>
<accession>A0A8H7QNN8</accession>
<name>A0A8H7QNN8_9FUNG</name>
<feature type="transmembrane region" description="Helical" evidence="3">
    <location>
        <begin position="401"/>
        <end position="420"/>
    </location>
</feature>
<keyword evidence="3" id="KW-0812">Transmembrane</keyword>
<organism evidence="4 5">
    <name type="scientific">Mucor saturninus</name>
    <dbReference type="NCBI Taxonomy" id="64648"/>
    <lineage>
        <taxon>Eukaryota</taxon>
        <taxon>Fungi</taxon>
        <taxon>Fungi incertae sedis</taxon>
        <taxon>Mucoromycota</taxon>
        <taxon>Mucoromycotina</taxon>
        <taxon>Mucoromycetes</taxon>
        <taxon>Mucorales</taxon>
        <taxon>Mucorineae</taxon>
        <taxon>Mucoraceae</taxon>
        <taxon>Mucor</taxon>
    </lineage>
</organism>
<dbReference type="Gene3D" id="2.120.10.80">
    <property type="entry name" value="Kelch-type beta propeller"/>
    <property type="match status" value="2"/>
</dbReference>
<feature type="transmembrane region" description="Helical" evidence="3">
    <location>
        <begin position="349"/>
        <end position="370"/>
    </location>
</feature>
<dbReference type="Proteomes" id="UP000603453">
    <property type="component" value="Unassembled WGS sequence"/>
</dbReference>
<protein>
    <submittedName>
        <fullName evidence="4">Uncharacterized protein</fullName>
    </submittedName>
</protein>
<evidence type="ECO:0000313" key="5">
    <source>
        <dbReference type="Proteomes" id="UP000603453"/>
    </source>
</evidence>
<feature type="transmembrane region" description="Helical" evidence="3">
    <location>
        <begin position="657"/>
        <end position="677"/>
    </location>
</feature>
<reference evidence="4" key="1">
    <citation type="submission" date="2020-12" db="EMBL/GenBank/DDBJ databases">
        <title>Metabolic potential, ecology and presence of endohyphal bacteria is reflected in genomic diversity of Mucoromycotina.</title>
        <authorList>
            <person name="Muszewska A."/>
            <person name="Okrasinska A."/>
            <person name="Steczkiewicz K."/>
            <person name="Drgas O."/>
            <person name="Orlowska M."/>
            <person name="Perlinska-Lenart U."/>
            <person name="Aleksandrzak-Piekarczyk T."/>
            <person name="Szatraj K."/>
            <person name="Zielenkiewicz U."/>
            <person name="Pilsyk S."/>
            <person name="Malc E."/>
            <person name="Mieczkowski P."/>
            <person name="Kruszewska J.S."/>
            <person name="Biernat P."/>
            <person name="Pawlowska J."/>
        </authorList>
    </citation>
    <scope>NUCLEOTIDE SEQUENCE</scope>
    <source>
        <strain evidence="4">WA0000017839</strain>
    </source>
</reference>
<comment type="caution">
    <text evidence="4">The sequence shown here is derived from an EMBL/GenBank/DDBJ whole genome shotgun (WGS) entry which is preliminary data.</text>
</comment>
<dbReference type="Pfam" id="PF24681">
    <property type="entry name" value="Kelch_KLHDC2_KLHL20_DRC7"/>
    <property type="match status" value="1"/>
</dbReference>
<gene>
    <name evidence="4" type="ORF">INT47_002911</name>
</gene>
<keyword evidence="3" id="KW-0472">Membrane</keyword>
<keyword evidence="1" id="KW-0880">Kelch repeat</keyword>
<evidence type="ECO:0000313" key="4">
    <source>
        <dbReference type="EMBL" id="KAG2195672.1"/>
    </source>
</evidence>
<dbReference type="SUPFAM" id="SSF117281">
    <property type="entry name" value="Kelch motif"/>
    <property type="match status" value="1"/>
</dbReference>
<proteinExistence type="predicted"/>
<keyword evidence="2" id="KW-0677">Repeat</keyword>
<dbReference type="EMBL" id="JAEPRD010000165">
    <property type="protein sequence ID" value="KAG2195672.1"/>
    <property type="molecule type" value="Genomic_DNA"/>
</dbReference>
<evidence type="ECO:0000256" key="3">
    <source>
        <dbReference type="SAM" id="Phobius"/>
    </source>
</evidence>
<evidence type="ECO:0000256" key="2">
    <source>
        <dbReference type="ARBA" id="ARBA00022737"/>
    </source>
</evidence>
<keyword evidence="5" id="KW-1185">Reference proteome</keyword>
<sequence>MNETLEKAGQELRSTNRPMYGASSIRVNNTTYIYGGFYNVAPWNKEAMWILSDTLELKQVETNPMASPAVIFHTLSSLDPHTMFSFGGHGDQGGELLRYYRFNFHQSEWTPLQKKEMAPVERFWHTTVQFDQTVYLYGGSNRTTGFGDMWKYRGDLDRWTEIQQAHPQSRCGHTSTITTDGKMIVLGGFDCSITSFSSSKDKLLYPLSSASIFNTVTTQWYDQPLIGSIPSDRTFHTAVKMDEKIVICGGQDARVEPFQTYISGKQMSAVLDINEWQWTRVPMSHYQPPPTSFSIATIVNHTKMVYGLGLNSHSAKDGIYVLDTLTQEWIPPTRIGKGDLKRTRVPTSAILFLVLFAVILSLLLSIFWILRKYKAHVFQSLKKSVWNPRAGEPLWAEISRFIFRSFFFAVFMMMSVILLVQVQDSPMIDQVHRDEHTTLLAPHLRFCFDGWKSVVLQCTTNFGASCNEHLEDMTPQVQGNLNYYGYALTCYLFKGDTLLLGPDRWTSHGTSLQFYYYGETLNQSIVHVESYSPLHDPNLPVYGLSGEFDGWYTEDENAKFQASEQGNLKTQNVFHLESTRASQIGYRYGRREKMDRTLWNSIGFGTRRMMMHDIETVQYQTTTMTDLTLVEESLPLVGSLHVFPTSYHTRVMREQRAFTVIGGMGMIGGIFGLMIGFQASVFGYRPRSPWGIVHRWTVGWMRKSLLDGLRARFSKKDLHIPIVHPIHHGKEEHRMARLEERLHMFEFLFQAYYIDDEVFRSLGSSSGSSNGNGEGV</sequence>
<dbReference type="AlphaFoldDB" id="A0A8H7QNN8"/>
<dbReference type="InterPro" id="IPR011043">
    <property type="entry name" value="Gal_Oxase/kelch_b-propeller"/>
</dbReference>
<evidence type="ECO:0000256" key="1">
    <source>
        <dbReference type="ARBA" id="ARBA00022441"/>
    </source>
</evidence>
<dbReference type="SUPFAM" id="SSF50965">
    <property type="entry name" value="Galactose oxidase, central domain"/>
    <property type="match status" value="1"/>
</dbReference>